<feature type="compositionally biased region" description="Low complexity" evidence="1">
    <location>
        <begin position="54"/>
        <end position="75"/>
    </location>
</feature>
<feature type="transmembrane region" description="Helical" evidence="2">
    <location>
        <begin position="21"/>
        <end position="39"/>
    </location>
</feature>
<dbReference type="AlphaFoldDB" id="A0A6M1QYV7"/>
<protein>
    <recommendedName>
        <fullName evidence="5">DUF4232 domain-containing protein</fullName>
    </recommendedName>
</protein>
<evidence type="ECO:0000313" key="3">
    <source>
        <dbReference type="EMBL" id="NGN91631.1"/>
    </source>
</evidence>
<comment type="caution">
    <text evidence="3">The sequence shown here is derived from an EMBL/GenBank/DDBJ whole genome shotgun (WGS) entry which is preliminary data.</text>
</comment>
<name>A0A6M1QYV7_9ACTN</name>
<keyword evidence="2" id="KW-1133">Transmembrane helix</keyword>
<evidence type="ECO:0000256" key="1">
    <source>
        <dbReference type="SAM" id="MobiDB-lite"/>
    </source>
</evidence>
<evidence type="ECO:0008006" key="5">
    <source>
        <dbReference type="Google" id="ProtNLM"/>
    </source>
</evidence>
<evidence type="ECO:0000313" key="4">
    <source>
        <dbReference type="Proteomes" id="UP000483261"/>
    </source>
</evidence>
<feature type="region of interest" description="Disordered" evidence="1">
    <location>
        <begin position="47"/>
        <end position="101"/>
    </location>
</feature>
<dbReference type="EMBL" id="JAALAA010000002">
    <property type="protein sequence ID" value="NGN91631.1"/>
    <property type="molecule type" value="Genomic_DNA"/>
</dbReference>
<keyword evidence="2" id="KW-0812">Transmembrane</keyword>
<sequence length="241" mass="25454">MARARRTGGRLPASVYWRRRLAVLGIVLLLIVGISRFFFNGSDGADDTAKPVADEPTATVTVTPTPSAEPSKKAGNAGGGKNKPRKPKSSAPPEPTGECSPADIVVEPAVTDGYSYDNVTIPLQLRTVKASACTWKLSSDALQVRISQKGGDLVWSTVDCPKAVPTKEIVVRRDVVTTLPLTWTGRRVVAGECTGHGPWVKPNFFTIVAAALGGEPSSATFGLYKPGTALSRTEPDSPASR</sequence>
<gene>
    <name evidence="3" type="ORF">G5C66_02605</name>
</gene>
<proteinExistence type="predicted"/>
<keyword evidence="4" id="KW-1185">Reference proteome</keyword>
<dbReference type="Proteomes" id="UP000483261">
    <property type="component" value="Unassembled WGS sequence"/>
</dbReference>
<dbReference type="RefSeq" id="WP_165109408.1">
    <property type="nucleotide sequence ID" value="NZ_JAALAA010000002.1"/>
</dbReference>
<accession>A0A6M1QYV7</accession>
<keyword evidence="2" id="KW-0472">Membrane</keyword>
<reference evidence="3 4" key="1">
    <citation type="submission" date="2020-02" db="EMBL/GenBank/DDBJ databases">
        <title>Whole-genome analyses of novel actinobacteria.</title>
        <authorList>
            <person name="Sahin N."/>
        </authorList>
    </citation>
    <scope>NUCLEOTIDE SEQUENCE [LARGE SCALE GENOMIC DNA]</scope>
    <source>
        <strain evidence="3 4">KC13</strain>
    </source>
</reference>
<organism evidence="3 4">
    <name type="scientific">Nocardioides turkmenicus</name>
    <dbReference type="NCBI Taxonomy" id="2711220"/>
    <lineage>
        <taxon>Bacteria</taxon>
        <taxon>Bacillati</taxon>
        <taxon>Actinomycetota</taxon>
        <taxon>Actinomycetes</taxon>
        <taxon>Propionibacteriales</taxon>
        <taxon>Nocardioidaceae</taxon>
        <taxon>Nocardioides</taxon>
    </lineage>
</organism>
<evidence type="ECO:0000256" key="2">
    <source>
        <dbReference type="SAM" id="Phobius"/>
    </source>
</evidence>